<protein>
    <submittedName>
        <fullName evidence="2">Uncharacterized protein</fullName>
    </submittedName>
</protein>
<name>A0A6S7FJW8_PARCT</name>
<feature type="compositionally biased region" description="Basic and acidic residues" evidence="1">
    <location>
        <begin position="23"/>
        <end position="36"/>
    </location>
</feature>
<sequence>MRLRAEAEILENEEDNPESLSNRLRDFVNEPNDKEQPATVNQQSSLSNITEKSAPVKVPETTTIKGTLNSQVGQKLPSGNSVPSIYVQPSSNNLPRLKLTTFDGESFKWPDWSSMFKSMVGDANISLNAKMQHLQNSVMGKAKTSIEGYGYSGDSYNKALSELESRFGKPSLVIKATLGKLRTFNRLQDNDPESVRSYSDVVSTTVWTLSRFGYVSDLNAEANLSLATYKLSNELLLKWKEHVKNGKLDRPNLSQFSDWPEMYVQRFLRNCKIPVSERTFGNLLVKELEKAKKIKIRQEQIKAFTSEFQELKRGRRVHKQSSWHGEVILKSSIRIMGQISWELIGSSRSVLKTGINVKSLMSLVKRE</sequence>
<reference evidence="2" key="1">
    <citation type="submission" date="2020-04" db="EMBL/GenBank/DDBJ databases">
        <authorList>
            <person name="Alioto T."/>
            <person name="Alioto T."/>
            <person name="Gomez Garrido J."/>
        </authorList>
    </citation>
    <scope>NUCLEOTIDE SEQUENCE</scope>
    <source>
        <strain evidence="2">A484AB</strain>
    </source>
</reference>
<feature type="region of interest" description="Disordered" evidence="1">
    <location>
        <begin position="1"/>
        <end position="58"/>
    </location>
</feature>
<gene>
    <name evidence="2" type="ORF">PACLA_8A041659</name>
</gene>
<dbReference type="AlphaFoldDB" id="A0A6S7FJW8"/>
<organism evidence="2 3">
    <name type="scientific">Paramuricea clavata</name>
    <name type="common">Red gorgonian</name>
    <name type="synonym">Violescent sea-whip</name>
    <dbReference type="NCBI Taxonomy" id="317549"/>
    <lineage>
        <taxon>Eukaryota</taxon>
        <taxon>Metazoa</taxon>
        <taxon>Cnidaria</taxon>
        <taxon>Anthozoa</taxon>
        <taxon>Octocorallia</taxon>
        <taxon>Malacalcyonacea</taxon>
        <taxon>Plexauridae</taxon>
        <taxon>Paramuricea</taxon>
    </lineage>
</organism>
<dbReference type="PANTHER" id="PTHR47331">
    <property type="entry name" value="PHD-TYPE DOMAIN-CONTAINING PROTEIN"/>
    <property type="match status" value="1"/>
</dbReference>
<dbReference type="InterPro" id="IPR005312">
    <property type="entry name" value="DUF1759"/>
</dbReference>
<dbReference type="Pfam" id="PF03564">
    <property type="entry name" value="DUF1759"/>
    <property type="match status" value="1"/>
</dbReference>
<dbReference type="OrthoDB" id="7762859at2759"/>
<proteinExistence type="predicted"/>
<evidence type="ECO:0000313" key="2">
    <source>
        <dbReference type="EMBL" id="CAB3977073.1"/>
    </source>
</evidence>
<accession>A0A6S7FJW8</accession>
<dbReference type="Proteomes" id="UP001152795">
    <property type="component" value="Unassembled WGS sequence"/>
</dbReference>
<keyword evidence="3" id="KW-1185">Reference proteome</keyword>
<feature type="compositionally biased region" description="Acidic residues" evidence="1">
    <location>
        <begin position="8"/>
        <end position="17"/>
    </location>
</feature>
<evidence type="ECO:0000256" key="1">
    <source>
        <dbReference type="SAM" id="MobiDB-lite"/>
    </source>
</evidence>
<feature type="compositionally biased region" description="Polar residues" evidence="1">
    <location>
        <begin position="38"/>
        <end position="51"/>
    </location>
</feature>
<dbReference type="EMBL" id="CACRXK020000028">
    <property type="protein sequence ID" value="CAB3977073.1"/>
    <property type="molecule type" value="Genomic_DNA"/>
</dbReference>
<comment type="caution">
    <text evidence="2">The sequence shown here is derived from an EMBL/GenBank/DDBJ whole genome shotgun (WGS) entry which is preliminary data.</text>
</comment>
<evidence type="ECO:0000313" key="3">
    <source>
        <dbReference type="Proteomes" id="UP001152795"/>
    </source>
</evidence>